<proteinExistence type="predicted"/>
<sequence length="1778" mass="197167">MKKNYLLCIAVLFCFNHILFSQQITTDETIPLEALIESNLGQGCVDISNISSSVNGSVNGLGSYGYFEKSTSNFPFQNGIMLTTGSVADAGNVVNNAVLNQGETDWTTDTDLENALGITGTLNATSIEFDFISVANLIQFNYLLASEEYFGTNPCEYSDGFAFLIRETASTDPYQNIALIPGTSIPVNTNTIHDEIVGFCPSENESFFQGYNIGDTNYNGRTTVLTATASIQPNVQYHIKLVIADQGDEFYDSAVFIEGNSFNASVDLGPDISTCGQSVTLDGNIDNPLATYEWFRNGVLITGETNPTYEATESGTYKVEISIQLNSTQCVIEDEVEVTLNSEQSSGTISDYLLCDDNSNDGVETFDLATKDYEVIISVPPSNYNISYHLTNDDALNGVNPVINPYQNTSSPQPIYIRIEDTVNGCLAFSTFNLVVNQAPAINEPSPFEICDDEVSDGFTLIYLTDANSEITGDNPNFYVTYHYNQQDAENGSNQIFMPYTNINTSETLYVRVYDATTGCVSTTTIDITVLDNPVVNQEDQWINSCEQDMDGFETFDLTSVIANVLQGLTGVSVSFHELYTDAQTGNNSIADATNYQNVVQTFQVVYIRVVDDVTGCYSIVPLELHANIIQTGFDTSSFNVCDDVSDDGVEDFDLNEITETLVNGYNENDDFTITFYETQDDQDNDANPLNVAIPYTVSTSPAQIFATIISDVCTEFITINLIINPHIDIQGLGTVDYCDEDTDGFTSIFLSTFNTYVSTGVNGANVKYYLTEQDAINNENILPPYYYNSVNPQLVYVRVTNTLTGCFDIAPLTINVTSAPTVTQPTDIIICDDDQDGMFIVDLETKIPEIVANTTGLNITYHVDYWNAFNDENEIANPDSYNASTQYIYVRVENSSTECFSIIGFYTYINTLPEFIPITNFENCEADGNQIADFFFYLKDNEILNGQPDKQVLYFETAQDAEDRTSIIDKYAAYQNTSSPQTIYVRVESYTDQDCYGTSSFELEVGSLPLYNPPADVFTCDEISNDGIETFDLNTQIAEISNGIPETLDISFHPSYYEADNDLSELPLTYTNTTNPQQVFVRIENGTYCHAIVEFNINIIQVPDVNLPSDLMLCDADYDGSVVFDLTISEFEILDVRQNDIVISYHESFVGAETDSELILDPENYTNTTNPETVYIKINNTISNCYVILPINLIVNLPPPVNDFQTYEICDNTTSGFDLTTINSVVTDDVTGIVFSYHTSQADANSNSNPLPTNYTYLTTSDTIFVRLEYALTGCSTTYDFDLIVNPLPIANMPSTFLACDDATNDGVELIDLSLQENAVLGTQSSTLFTVTYHVDDASANNDTGALPDMYNAANGQTIHVRIENNTTGCYSTTTFDVLIYEHPQPAQPIILCDADYDGITQFDLTQAETDLYAVTPNYITISYFESQADLDTDSNMITNPDTYLNLTNPQTIFIKAYNALAECYSTVTLDLIINLPPAINEFATYEICDNPTSSFNLNEIESVIVNEDTDVLFSYYQNLTDAQNSNNALSTDYTYQTISDTIYVRVEFGATSCFYIYPFELIINPLPIANQPNDMQTCDDASNDNIDVFSLFSQTSSVLGNQDALEFTVTYYLDEANANAAISALPDVYTGEDNQIIYVRIENNITDCYSLTQFALRVNEHPNIPSLLVYCDDDYDATTTIDLTQSESELFDVINPDNVITYFETMLDLDADINAIATPEAYINISNPQTVYIKVYNTVADCYNAVPLDIDINLPPAINPFNTFEVCNNEDNTVDL</sequence>
<evidence type="ECO:0008006" key="4">
    <source>
        <dbReference type="Google" id="ProtNLM"/>
    </source>
</evidence>
<evidence type="ECO:0000313" key="2">
    <source>
        <dbReference type="EMBL" id="RKE97936.1"/>
    </source>
</evidence>
<name>A0A420DUI3_9FLAO</name>
<dbReference type="Gene3D" id="2.60.40.10">
    <property type="entry name" value="Immunoglobulins"/>
    <property type="match status" value="1"/>
</dbReference>
<reference evidence="2 3" key="1">
    <citation type="submission" date="2018-09" db="EMBL/GenBank/DDBJ databases">
        <title>Genomic Encyclopedia of Archaeal and Bacterial Type Strains, Phase II (KMG-II): from individual species to whole genera.</title>
        <authorList>
            <person name="Goeker M."/>
        </authorList>
    </citation>
    <scope>NUCLEOTIDE SEQUENCE [LARGE SCALE GENOMIC DNA]</scope>
    <source>
        <strain evidence="2 3">DSM 26283</strain>
    </source>
</reference>
<accession>A0A420DUI3</accession>
<keyword evidence="1" id="KW-0732">Signal</keyword>
<comment type="caution">
    <text evidence="2">The sequence shown here is derived from an EMBL/GenBank/DDBJ whole genome shotgun (WGS) entry which is preliminary data.</text>
</comment>
<dbReference type="OrthoDB" id="9765926at2"/>
<feature type="signal peptide" evidence="1">
    <location>
        <begin position="1"/>
        <end position="23"/>
    </location>
</feature>
<feature type="non-terminal residue" evidence="2">
    <location>
        <position position="1778"/>
    </location>
</feature>
<dbReference type="RefSeq" id="WP_120199175.1">
    <property type="nucleotide sequence ID" value="NZ_RAQJ01000001.1"/>
</dbReference>
<evidence type="ECO:0000256" key="1">
    <source>
        <dbReference type="SAM" id="SignalP"/>
    </source>
</evidence>
<keyword evidence="3" id="KW-1185">Reference proteome</keyword>
<dbReference type="InterPro" id="IPR013783">
    <property type="entry name" value="Ig-like_fold"/>
</dbReference>
<dbReference type="InterPro" id="IPR049804">
    <property type="entry name" value="Choice_anch_L"/>
</dbReference>
<gene>
    <name evidence="2" type="ORF">BXY80_0001</name>
</gene>
<organism evidence="2 3">
    <name type="scientific">Ichthyenterobacterium magnum</name>
    <dbReference type="NCBI Taxonomy" id="1230530"/>
    <lineage>
        <taxon>Bacteria</taxon>
        <taxon>Pseudomonadati</taxon>
        <taxon>Bacteroidota</taxon>
        <taxon>Flavobacteriia</taxon>
        <taxon>Flavobacteriales</taxon>
        <taxon>Flavobacteriaceae</taxon>
        <taxon>Ichthyenterobacterium</taxon>
    </lineage>
</organism>
<dbReference type="Proteomes" id="UP000284892">
    <property type="component" value="Unassembled WGS sequence"/>
</dbReference>
<protein>
    <recommendedName>
        <fullName evidence="4">Gliding motility-associated-like protein</fullName>
    </recommendedName>
</protein>
<evidence type="ECO:0000313" key="3">
    <source>
        <dbReference type="Proteomes" id="UP000284892"/>
    </source>
</evidence>
<feature type="chain" id="PRO_5019533569" description="Gliding motility-associated-like protein" evidence="1">
    <location>
        <begin position="24"/>
        <end position="1778"/>
    </location>
</feature>
<dbReference type="EMBL" id="RAQJ01000001">
    <property type="protein sequence ID" value="RKE97936.1"/>
    <property type="molecule type" value="Genomic_DNA"/>
</dbReference>
<dbReference type="NCBIfam" id="NF038133">
    <property type="entry name" value="choice_anch_L"/>
    <property type="match status" value="1"/>
</dbReference>